<evidence type="ECO:0000256" key="1">
    <source>
        <dbReference type="ARBA" id="ARBA00001286"/>
    </source>
</evidence>
<dbReference type="InterPro" id="IPR036217">
    <property type="entry name" value="MethylDNA_cys_MeTrfase_DNAb"/>
</dbReference>
<dbReference type="InterPro" id="IPR036388">
    <property type="entry name" value="WH-like_DNA-bd_sf"/>
</dbReference>
<dbReference type="Gene3D" id="1.10.10.10">
    <property type="entry name" value="Winged helix-like DNA-binding domain superfamily/Winged helix DNA-binding domain"/>
    <property type="match status" value="1"/>
</dbReference>
<dbReference type="GO" id="GO:0032259">
    <property type="term" value="P:methylation"/>
    <property type="evidence" value="ECO:0007669"/>
    <property type="project" value="UniProtKB-KW"/>
</dbReference>
<dbReference type="InterPro" id="IPR001497">
    <property type="entry name" value="MethylDNA_cys_MeTrfase_AS"/>
</dbReference>
<sequence>RAAGNALGSNPLPIVVPCHRVLRSGGKLGGYTGGLDKKEHLLRLEGVLI</sequence>
<feature type="domain" description="Methylated-DNA-[protein]-cysteine S-methyltransferase DNA binding" evidence="11">
    <location>
        <begin position="1"/>
        <end position="47"/>
    </location>
</feature>
<comment type="function">
    <text evidence="2">Involved in the cellular defense against the biological effects of O6-methylguanine (O6-MeG) and O4-methylthymine (O4-MeT) in DNA. Repairs the methylated nucleobase in DNA by stoichiometrically transferring the methyl group to a cysteine residue in the enzyme. This is a suicide reaction: the enzyme is irreversibly inactivated.</text>
</comment>
<evidence type="ECO:0000256" key="4">
    <source>
        <dbReference type="ARBA" id="ARBA00011918"/>
    </source>
</evidence>
<evidence type="ECO:0000313" key="12">
    <source>
        <dbReference type="EMBL" id="CAA9514411.1"/>
    </source>
</evidence>
<dbReference type="GO" id="GO:0003908">
    <property type="term" value="F:methylated-DNA-[protein]-cysteine S-methyltransferase activity"/>
    <property type="evidence" value="ECO:0007669"/>
    <property type="project" value="UniProtKB-EC"/>
</dbReference>
<evidence type="ECO:0000256" key="8">
    <source>
        <dbReference type="ARBA" id="ARBA00022763"/>
    </source>
</evidence>
<proteinExistence type="inferred from homology"/>
<dbReference type="AlphaFoldDB" id="A0A6J4T5K9"/>
<keyword evidence="7 12" id="KW-0808">Transferase</keyword>
<organism evidence="12">
    <name type="scientific">uncultured Solirubrobacteraceae bacterium</name>
    <dbReference type="NCBI Taxonomy" id="1162706"/>
    <lineage>
        <taxon>Bacteria</taxon>
        <taxon>Bacillati</taxon>
        <taxon>Actinomycetota</taxon>
        <taxon>Thermoleophilia</taxon>
        <taxon>Solirubrobacterales</taxon>
        <taxon>Solirubrobacteraceae</taxon>
        <taxon>environmental samples</taxon>
    </lineage>
</organism>
<comment type="similarity">
    <text evidence="3">Belongs to the MGMT family.</text>
</comment>
<evidence type="ECO:0000256" key="7">
    <source>
        <dbReference type="ARBA" id="ARBA00022679"/>
    </source>
</evidence>
<dbReference type="EC" id="2.1.1.63" evidence="4"/>
<comment type="catalytic activity">
    <reaction evidence="1">
        <text>a 4-O-methyl-thymidine in DNA + L-cysteinyl-[protein] = a thymidine in DNA + S-methyl-L-cysteinyl-[protein]</text>
        <dbReference type="Rhea" id="RHEA:53428"/>
        <dbReference type="Rhea" id="RHEA-COMP:10131"/>
        <dbReference type="Rhea" id="RHEA-COMP:10132"/>
        <dbReference type="Rhea" id="RHEA-COMP:13555"/>
        <dbReference type="Rhea" id="RHEA-COMP:13556"/>
        <dbReference type="ChEBI" id="CHEBI:29950"/>
        <dbReference type="ChEBI" id="CHEBI:82612"/>
        <dbReference type="ChEBI" id="CHEBI:137386"/>
        <dbReference type="ChEBI" id="CHEBI:137387"/>
        <dbReference type="EC" id="2.1.1.63"/>
    </reaction>
</comment>
<dbReference type="EMBL" id="CADCVT010000274">
    <property type="protein sequence ID" value="CAA9514411.1"/>
    <property type="molecule type" value="Genomic_DNA"/>
</dbReference>
<name>A0A6J4T5K9_9ACTN</name>
<accession>A0A6J4T5K9</accession>
<evidence type="ECO:0000256" key="5">
    <source>
        <dbReference type="ARBA" id="ARBA00015377"/>
    </source>
</evidence>
<evidence type="ECO:0000256" key="3">
    <source>
        <dbReference type="ARBA" id="ARBA00008711"/>
    </source>
</evidence>
<evidence type="ECO:0000256" key="2">
    <source>
        <dbReference type="ARBA" id="ARBA00003317"/>
    </source>
</evidence>
<reference evidence="12" key="1">
    <citation type="submission" date="2020-02" db="EMBL/GenBank/DDBJ databases">
        <authorList>
            <person name="Meier V. D."/>
        </authorList>
    </citation>
    <scope>NUCLEOTIDE SEQUENCE</scope>
    <source>
        <strain evidence="12">AVDCRST_MAG85</strain>
    </source>
</reference>
<gene>
    <name evidence="12" type="ORF">AVDCRST_MAG85-2521</name>
</gene>
<feature type="non-terminal residue" evidence="12">
    <location>
        <position position="1"/>
    </location>
</feature>
<dbReference type="InterPro" id="IPR014048">
    <property type="entry name" value="MethylDNA_cys_MeTrfase_DNA-bd"/>
</dbReference>
<dbReference type="PROSITE" id="PS00374">
    <property type="entry name" value="MGMT"/>
    <property type="match status" value="1"/>
</dbReference>
<keyword evidence="6 12" id="KW-0489">Methyltransferase</keyword>
<evidence type="ECO:0000256" key="9">
    <source>
        <dbReference type="ARBA" id="ARBA00023204"/>
    </source>
</evidence>
<dbReference type="GO" id="GO:0006281">
    <property type="term" value="P:DNA repair"/>
    <property type="evidence" value="ECO:0007669"/>
    <property type="project" value="UniProtKB-KW"/>
</dbReference>
<evidence type="ECO:0000256" key="6">
    <source>
        <dbReference type="ARBA" id="ARBA00022603"/>
    </source>
</evidence>
<dbReference type="NCBIfam" id="TIGR00589">
    <property type="entry name" value="ogt"/>
    <property type="match status" value="1"/>
</dbReference>
<keyword evidence="9" id="KW-0234">DNA repair</keyword>
<comment type="catalytic activity">
    <reaction evidence="10">
        <text>a 6-O-methyl-2'-deoxyguanosine in DNA + L-cysteinyl-[protein] = S-methyl-L-cysteinyl-[protein] + a 2'-deoxyguanosine in DNA</text>
        <dbReference type="Rhea" id="RHEA:24000"/>
        <dbReference type="Rhea" id="RHEA-COMP:10131"/>
        <dbReference type="Rhea" id="RHEA-COMP:10132"/>
        <dbReference type="Rhea" id="RHEA-COMP:11367"/>
        <dbReference type="Rhea" id="RHEA-COMP:11368"/>
        <dbReference type="ChEBI" id="CHEBI:29950"/>
        <dbReference type="ChEBI" id="CHEBI:82612"/>
        <dbReference type="ChEBI" id="CHEBI:85445"/>
        <dbReference type="ChEBI" id="CHEBI:85448"/>
        <dbReference type="EC" id="2.1.1.63"/>
    </reaction>
</comment>
<keyword evidence="8" id="KW-0227">DNA damage</keyword>
<evidence type="ECO:0000256" key="10">
    <source>
        <dbReference type="ARBA" id="ARBA00049348"/>
    </source>
</evidence>
<evidence type="ECO:0000259" key="11">
    <source>
        <dbReference type="Pfam" id="PF01035"/>
    </source>
</evidence>
<dbReference type="Pfam" id="PF01035">
    <property type="entry name" value="DNA_binding_1"/>
    <property type="match status" value="1"/>
</dbReference>
<dbReference type="PANTHER" id="PTHR46460:SF1">
    <property type="entry name" value="METHYLATED-DNA--PROTEIN-CYSTEINE METHYLTRANSFERASE"/>
    <property type="match status" value="1"/>
</dbReference>
<dbReference type="SUPFAM" id="SSF46767">
    <property type="entry name" value="Methylated DNA-protein cysteine methyltransferase, C-terminal domain"/>
    <property type="match status" value="1"/>
</dbReference>
<dbReference type="CDD" id="cd06445">
    <property type="entry name" value="ATase"/>
    <property type="match status" value="1"/>
</dbReference>
<dbReference type="PANTHER" id="PTHR46460">
    <property type="entry name" value="METHYLATED-DNA--PROTEIN-CYSTEINE METHYLTRANSFERASE"/>
    <property type="match status" value="1"/>
</dbReference>
<protein>
    <recommendedName>
        <fullName evidence="5">Methylated-DNA--protein-cysteine methyltransferase</fullName>
        <ecNumber evidence="4">2.1.1.63</ecNumber>
    </recommendedName>
</protein>